<protein>
    <submittedName>
        <fullName evidence="2">Uncharacterized protein</fullName>
    </submittedName>
</protein>
<dbReference type="HOGENOM" id="CLU_085731_0_0_0"/>
<reference evidence="2 3" key="1">
    <citation type="journal article" date="2012" name="Stand. Genomic Sci.">
        <title>Complete genome sequence of Terriglobus saanensis type strain SP1PR4(T), an Acidobacteria from tundra soil.</title>
        <authorList>
            <person name="Rawat S.R."/>
            <person name="Mannisto M.K."/>
            <person name="Starovoytov V."/>
            <person name="Goodwin L."/>
            <person name="Nolan M."/>
            <person name="Hauser L."/>
            <person name="Land M."/>
            <person name="Davenport K.W."/>
            <person name="Woyke T."/>
            <person name="Haggblom M.M."/>
        </authorList>
    </citation>
    <scope>NUCLEOTIDE SEQUENCE</scope>
    <source>
        <strain evidence="3">ATCC BAA-1853 / DSM 23119 / SP1PR4</strain>
    </source>
</reference>
<dbReference type="PROSITE" id="PS51257">
    <property type="entry name" value="PROKAR_LIPOPROTEIN"/>
    <property type="match status" value="1"/>
</dbReference>
<keyword evidence="1" id="KW-0732">Signal</keyword>
<evidence type="ECO:0000256" key="1">
    <source>
        <dbReference type="SAM" id="SignalP"/>
    </source>
</evidence>
<proteinExistence type="predicted"/>
<dbReference type="STRING" id="401053.AciPR4_2124"/>
<name>E8V803_TERSS</name>
<gene>
    <name evidence="2" type="ordered locus">AciPR4_2124</name>
</gene>
<keyword evidence="3" id="KW-1185">Reference proteome</keyword>
<sequence>MRFHLRAAVFSLCLASALAVTGCKKNPPVAVPAGSTVSTVPAGTPVINPDGTTTNAPVGGQQVLLYPDGTAHAMAPGTPVPTPAPAPAPAMQAMTPAPTDGAPAPVTAMTSSNSAPAPTGVTVPNHTRVAVRVTETLSGKTSAVGQGFTGVLAGPIVVHGVTAFRSGTNVRGEVVSARGQGHFKGEGVIGIQLTNIGGYRVSSTEYTSIVKGKGKRTAGFIGGGAGVGALIGGLAGGGKGALIGGLAGAGGGTAAGAMTGNKDAVIPSETVVRFTLTDSISVH</sequence>
<dbReference type="RefSeq" id="WP_013568660.1">
    <property type="nucleotide sequence ID" value="NC_014963.1"/>
</dbReference>
<evidence type="ECO:0000313" key="3">
    <source>
        <dbReference type="Proteomes" id="UP000006844"/>
    </source>
</evidence>
<dbReference type="Proteomes" id="UP000006844">
    <property type="component" value="Chromosome"/>
</dbReference>
<feature type="chain" id="PRO_5003229324" evidence="1">
    <location>
        <begin position="20"/>
        <end position="283"/>
    </location>
</feature>
<dbReference type="KEGG" id="tsa:AciPR4_2124"/>
<feature type="signal peptide" evidence="1">
    <location>
        <begin position="1"/>
        <end position="19"/>
    </location>
</feature>
<dbReference type="EMBL" id="CP002467">
    <property type="protein sequence ID" value="ADV82927.1"/>
    <property type="molecule type" value="Genomic_DNA"/>
</dbReference>
<evidence type="ECO:0000313" key="2">
    <source>
        <dbReference type="EMBL" id="ADV82927.1"/>
    </source>
</evidence>
<dbReference type="AlphaFoldDB" id="E8V803"/>
<accession>E8V803</accession>
<dbReference type="OrthoDB" id="122759at2"/>
<dbReference type="eggNOG" id="COG3170">
    <property type="taxonomic scope" value="Bacteria"/>
</dbReference>
<organism evidence="2 3">
    <name type="scientific">Terriglobus saanensis (strain ATCC BAA-1853 / DSM 23119 / SP1PR4)</name>
    <dbReference type="NCBI Taxonomy" id="401053"/>
    <lineage>
        <taxon>Bacteria</taxon>
        <taxon>Pseudomonadati</taxon>
        <taxon>Acidobacteriota</taxon>
        <taxon>Terriglobia</taxon>
        <taxon>Terriglobales</taxon>
        <taxon>Acidobacteriaceae</taxon>
        <taxon>Terriglobus</taxon>
    </lineage>
</organism>